<comment type="caution">
    <text evidence="3">The sequence shown here is derived from an EMBL/GenBank/DDBJ whole genome shotgun (WGS) entry which is preliminary data.</text>
</comment>
<proteinExistence type="predicted"/>
<dbReference type="SUPFAM" id="SSF49899">
    <property type="entry name" value="Concanavalin A-like lectins/glucanases"/>
    <property type="match status" value="1"/>
</dbReference>
<keyword evidence="4" id="KW-1185">Reference proteome</keyword>
<reference evidence="3" key="1">
    <citation type="submission" date="2020-10" db="EMBL/GenBank/DDBJ databases">
        <title>Sequencing the genomes of 1000 actinobacteria strains.</title>
        <authorList>
            <person name="Klenk H.-P."/>
        </authorList>
    </citation>
    <scope>NUCLEOTIDE SEQUENCE</scope>
    <source>
        <strain evidence="3">DSM 45354</strain>
    </source>
</reference>
<feature type="compositionally biased region" description="Low complexity" evidence="1">
    <location>
        <begin position="31"/>
        <end position="41"/>
    </location>
</feature>
<evidence type="ECO:0000313" key="3">
    <source>
        <dbReference type="EMBL" id="MBE1607503.1"/>
    </source>
</evidence>
<dbReference type="AlphaFoldDB" id="A0A927RL76"/>
<dbReference type="RefSeq" id="WP_192751442.1">
    <property type="nucleotide sequence ID" value="NZ_BAABJL010000197.1"/>
</dbReference>
<dbReference type="InterPro" id="IPR013320">
    <property type="entry name" value="ConA-like_dom_sf"/>
</dbReference>
<accession>A0A927RL76</accession>
<evidence type="ECO:0000256" key="1">
    <source>
        <dbReference type="SAM" id="MobiDB-lite"/>
    </source>
</evidence>
<name>A0A927RL76_9ACTN</name>
<dbReference type="Gene3D" id="2.60.120.200">
    <property type="match status" value="1"/>
</dbReference>
<organism evidence="3 4">
    <name type="scientific">Actinopolymorpha pittospori</name>
    <dbReference type="NCBI Taxonomy" id="648752"/>
    <lineage>
        <taxon>Bacteria</taxon>
        <taxon>Bacillati</taxon>
        <taxon>Actinomycetota</taxon>
        <taxon>Actinomycetes</taxon>
        <taxon>Propionibacteriales</taxon>
        <taxon>Actinopolymorphaceae</taxon>
        <taxon>Actinopolymorpha</taxon>
    </lineage>
</organism>
<gene>
    <name evidence="3" type="ORF">HEB94_004351</name>
</gene>
<feature type="chain" id="PRO_5037817148" description="GH16 domain-containing protein" evidence="2">
    <location>
        <begin position="35"/>
        <end position="364"/>
    </location>
</feature>
<evidence type="ECO:0008006" key="5">
    <source>
        <dbReference type="Google" id="ProtNLM"/>
    </source>
</evidence>
<evidence type="ECO:0000256" key="2">
    <source>
        <dbReference type="SAM" id="SignalP"/>
    </source>
</evidence>
<dbReference type="EMBL" id="JADBEM010000001">
    <property type="protein sequence ID" value="MBE1607503.1"/>
    <property type="molecule type" value="Genomic_DNA"/>
</dbReference>
<evidence type="ECO:0000313" key="4">
    <source>
        <dbReference type="Proteomes" id="UP000638648"/>
    </source>
</evidence>
<keyword evidence="2" id="KW-0732">Signal</keyword>
<dbReference type="Proteomes" id="UP000638648">
    <property type="component" value="Unassembled WGS sequence"/>
</dbReference>
<sequence>MVVRHHRRWTRPVLAVAASLFVGLALATPGAAQAAPRPTAPSQCTPGHDDAKDPSRQTVGGGTLSRRAHGPAPTEGVGGDDFVLVKNWDFGRHGTIKSMSDLSQNFNYHDQFGTIGNGTNYGALIVSPDAANALPGQPVEDPDHPVRDVCSDSMKTYLVPLDGATTVSPEEHNAGNGSFQAKWKLPNGGSLLNQDILWETRVRYVTPPYFWFALWNSGNQWNRGAEMDLIESFGFDNGGGFTNYDGRLWHSDGFGTNDVDYSSWPEAMASRGITSYDATEYHTWQWLYRKDNTFSAYVDGIEVQSGTMHWTLGSVEGGTPVDMNFIFDAGWGHTQVASVNHPLPASAFDGKFFEWDYSRVYLRP</sequence>
<protein>
    <recommendedName>
        <fullName evidence="5">GH16 domain-containing protein</fullName>
    </recommendedName>
</protein>
<feature type="region of interest" description="Disordered" evidence="1">
    <location>
        <begin position="31"/>
        <end position="78"/>
    </location>
</feature>
<feature type="signal peptide" evidence="2">
    <location>
        <begin position="1"/>
        <end position="34"/>
    </location>
</feature>